<dbReference type="AlphaFoldDB" id="A0A6B0QTN5"/>
<dbReference type="EMBL" id="VBQZ03000003">
    <property type="protein sequence ID" value="MXQ80031.1"/>
    <property type="molecule type" value="Genomic_DNA"/>
</dbReference>
<keyword evidence="3" id="KW-1185">Reference proteome</keyword>
<evidence type="ECO:0000313" key="3">
    <source>
        <dbReference type="Proteomes" id="UP000322234"/>
    </source>
</evidence>
<comment type="caution">
    <text evidence="2">The sequence shown here is derived from an EMBL/GenBank/DDBJ whole genome shotgun (WGS) entry which is preliminary data.</text>
</comment>
<dbReference type="PANTHER" id="PTHR35072:SF1">
    <property type="entry name" value="COILED-COIL DOMAIN-CONTAINING PROTEIN 91"/>
    <property type="match status" value="1"/>
</dbReference>
<dbReference type="GO" id="GO:0005829">
    <property type="term" value="C:cytosol"/>
    <property type="evidence" value="ECO:0007669"/>
    <property type="project" value="GOC"/>
</dbReference>
<dbReference type="GO" id="GO:0005802">
    <property type="term" value="C:trans-Golgi network"/>
    <property type="evidence" value="ECO:0007669"/>
    <property type="project" value="TreeGrafter"/>
</dbReference>
<dbReference type="GO" id="GO:0090160">
    <property type="term" value="P:Golgi to lysosome transport"/>
    <property type="evidence" value="ECO:0007669"/>
    <property type="project" value="TreeGrafter"/>
</dbReference>
<dbReference type="Gene3D" id="3.40.50.300">
    <property type="entry name" value="P-loop containing nucleotide triphosphate hydrolases"/>
    <property type="match status" value="1"/>
</dbReference>
<name>A0A6B0QTN5_9CETA</name>
<evidence type="ECO:0008006" key="4">
    <source>
        <dbReference type="Google" id="ProtNLM"/>
    </source>
</evidence>
<dbReference type="InterPro" id="IPR034592">
    <property type="entry name" value="CCDC91"/>
</dbReference>
<dbReference type="InterPro" id="IPR027417">
    <property type="entry name" value="P-loop_NTPase"/>
</dbReference>
<gene>
    <name evidence="2" type="ORF">E5288_WYG013708</name>
</gene>
<proteinExistence type="predicted"/>
<evidence type="ECO:0000313" key="2">
    <source>
        <dbReference type="EMBL" id="MXQ80031.1"/>
    </source>
</evidence>
<evidence type="ECO:0000256" key="1">
    <source>
        <dbReference type="SAM" id="Coils"/>
    </source>
</evidence>
<feature type="coiled-coil region" evidence="1">
    <location>
        <begin position="247"/>
        <end position="324"/>
    </location>
</feature>
<organism evidence="2 3">
    <name type="scientific">Bos mutus</name>
    <name type="common">wild yak</name>
    <dbReference type="NCBI Taxonomy" id="72004"/>
    <lineage>
        <taxon>Eukaryota</taxon>
        <taxon>Metazoa</taxon>
        <taxon>Chordata</taxon>
        <taxon>Craniata</taxon>
        <taxon>Vertebrata</taxon>
        <taxon>Euteleostomi</taxon>
        <taxon>Mammalia</taxon>
        <taxon>Eutheria</taxon>
        <taxon>Laurasiatheria</taxon>
        <taxon>Artiodactyla</taxon>
        <taxon>Ruminantia</taxon>
        <taxon>Pecora</taxon>
        <taxon>Bovidae</taxon>
        <taxon>Bovinae</taxon>
        <taxon>Bos</taxon>
    </lineage>
</organism>
<protein>
    <recommendedName>
        <fullName evidence="4">Coiled-coil domain-containing protein 91</fullName>
    </recommendedName>
</protein>
<feature type="coiled-coil region" evidence="1">
    <location>
        <begin position="368"/>
        <end position="455"/>
    </location>
</feature>
<dbReference type="Proteomes" id="UP000322234">
    <property type="component" value="Unassembled WGS sequence"/>
</dbReference>
<reference evidence="2" key="1">
    <citation type="submission" date="2019-10" db="EMBL/GenBank/DDBJ databases">
        <title>The sequence and de novo assembly of the wild yak genome.</title>
        <authorList>
            <person name="Liu Y."/>
        </authorList>
    </citation>
    <scope>NUCLEOTIDE SEQUENCE [LARGE SCALE GENOMIC DNA]</scope>
    <source>
        <strain evidence="2">WY2019</strain>
    </source>
</reference>
<keyword evidence="1" id="KW-0175">Coiled coil</keyword>
<sequence>MITKPNDSQGEEVNPKRKRVEPYDLLFLLMCDKKSHEGLPYFTENQSPHNQYKRYPWSWFDLIFLMLDPQDEAYDWRLAHHLYYQSEKQAQEEGMDMAVLRDYITYAHSTVMPRLSQDASQALIEAAEIFDGGNGETQTTSPAIPWAAFPAVSGVHLSPASPEIVLDHDHTSPSVGCLSSEPVIASPENTHADNSIGSQTIPKAQIQQSTHTHLDISLFPLGLTDEKSNGTIALVDDSEDPGANVSNIQLQQKISTLEMKLKVSEEEKQRIKKDVESLMEKHSILEKDFLKEKEQEAISFQDRYKELQEKHKQELEDMRKAGHEALSIIVDEYKALLQSSVKQQVEAIEKQYISAIEKQAHKCEELLNTQHQRLLEMLDTEKELLKEKIKEALTQQSQEQKEILEKCLEEERQKNKEALISAAKLEKEVVKDAVLKAIEEERKHLENIHAEERELWKTEHAKDQEEVSQAIQKAIQEQRKISQETVKAAIIEEQKRSEKAVEEAVKRTRDELIEYVKEQKREFLKKCKTELTCQSYFSPLKYIKIYKYAITFKDIHSIIVKTSPRSMSSIIPPKSYLKLSHVHLTAMQPPNVNVVIVSDRLEDFSKRKITSCYKTKKKLVYETFSVVIGPGLYCDSQHQRLLAPSPLLDRSQEQHCSPS</sequence>
<accession>A0A6B0QTN5</accession>
<dbReference type="PANTHER" id="PTHR35072">
    <property type="entry name" value="COILED-COIL DOMAIN-CONTAINING PROTEIN 91"/>
    <property type="match status" value="1"/>
</dbReference>